<protein>
    <recommendedName>
        <fullName evidence="3">Low molecular weight protein antigen 6 PH domain-containing protein</fullName>
    </recommendedName>
</protein>
<evidence type="ECO:0000313" key="4">
    <source>
        <dbReference type="EMBL" id="GAA1748203.1"/>
    </source>
</evidence>
<keyword evidence="2" id="KW-0472">Membrane</keyword>
<sequence length="153" mass="16806">MRIRDPYPDDAQPPREPEPVTEVAYRVPGRHTAAMLGLALALVLGGWYSGRPAGWLICGLLALAFAAFAARDLIAPVRLRADRHGVEVISGFAGRHRLAWGDIDRVRVDERVRWGRETQTLEIDAGEALYLFSARDLGAPPAEVAGVLDRLRS</sequence>
<evidence type="ECO:0000313" key="5">
    <source>
        <dbReference type="Proteomes" id="UP001500655"/>
    </source>
</evidence>
<proteinExistence type="predicted"/>
<gene>
    <name evidence="4" type="ORF">GCM10009681_19290</name>
</gene>
<feature type="region of interest" description="Disordered" evidence="1">
    <location>
        <begin position="1"/>
        <end position="20"/>
    </location>
</feature>
<dbReference type="Pfam" id="PF10756">
    <property type="entry name" value="bPH_6"/>
    <property type="match status" value="1"/>
</dbReference>
<feature type="domain" description="Low molecular weight protein antigen 6 PH" evidence="3">
    <location>
        <begin position="77"/>
        <end position="152"/>
    </location>
</feature>
<reference evidence="5" key="1">
    <citation type="journal article" date="2019" name="Int. J. Syst. Evol. Microbiol.">
        <title>The Global Catalogue of Microorganisms (GCM) 10K type strain sequencing project: providing services to taxonomists for standard genome sequencing and annotation.</title>
        <authorList>
            <consortium name="The Broad Institute Genomics Platform"/>
            <consortium name="The Broad Institute Genome Sequencing Center for Infectious Disease"/>
            <person name="Wu L."/>
            <person name="Ma J."/>
        </authorList>
    </citation>
    <scope>NUCLEOTIDE SEQUENCE [LARGE SCALE GENOMIC DNA]</scope>
    <source>
        <strain evidence="5">JCM 13249</strain>
    </source>
</reference>
<evidence type="ECO:0000256" key="2">
    <source>
        <dbReference type="SAM" id="Phobius"/>
    </source>
</evidence>
<organism evidence="4 5">
    <name type="scientific">Luedemannella helvata</name>
    <dbReference type="NCBI Taxonomy" id="349315"/>
    <lineage>
        <taxon>Bacteria</taxon>
        <taxon>Bacillati</taxon>
        <taxon>Actinomycetota</taxon>
        <taxon>Actinomycetes</taxon>
        <taxon>Micromonosporales</taxon>
        <taxon>Micromonosporaceae</taxon>
        <taxon>Luedemannella</taxon>
    </lineage>
</organism>
<evidence type="ECO:0000256" key="1">
    <source>
        <dbReference type="SAM" id="MobiDB-lite"/>
    </source>
</evidence>
<dbReference type="RefSeq" id="WP_344079067.1">
    <property type="nucleotide sequence ID" value="NZ_BAAALS010000007.1"/>
</dbReference>
<accession>A0ABP4W6I8</accession>
<feature type="transmembrane region" description="Helical" evidence="2">
    <location>
        <begin position="54"/>
        <end position="74"/>
    </location>
</feature>
<comment type="caution">
    <text evidence="4">The sequence shown here is derived from an EMBL/GenBank/DDBJ whole genome shotgun (WGS) entry which is preliminary data.</text>
</comment>
<dbReference type="EMBL" id="BAAALS010000007">
    <property type="protein sequence ID" value="GAA1748203.1"/>
    <property type="molecule type" value="Genomic_DNA"/>
</dbReference>
<feature type="compositionally biased region" description="Basic and acidic residues" evidence="1">
    <location>
        <begin position="1"/>
        <end position="18"/>
    </location>
</feature>
<keyword evidence="5" id="KW-1185">Reference proteome</keyword>
<keyword evidence="2" id="KW-1133">Transmembrane helix</keyword>
<feature type="transmembrane region" description="Helical" evidence="2">
    <location>
        <begin position="32"/>
        <end position="48"/>
    </location>
</feature>
<keyword evidence="2" id="KW-0812">Transmembrane</keyword>
<dbReference type="Proteomes" id="UP001500655">
    <property type="component" value="Unassembled WGS sequence"/>
</dbReference>
<evidence type="ECO:0000259" key="3">
    <source>
        <dbReference type="Pfam" id="PF10756"/>
    </source>
</evidence>
<dbReference type="InterPro" id="IPR019692">
    <property type="entry name" value="CFP-6_PH"/>
</dbReference>
<name>A0ABP4W6I8_9ACTN</name>